<dbReference type="Proteomes" id="UP001285354">
    <property type="component" value="Unassembled WGS sequence"/>
</dbReference>
<comment type="catalytic activity">
    <reaction evidence="10 11">
        <text>N(6)-acetyl-L-lysyl-[histone] + H2O = L-lysyl-[histone] + acetate</text>
        <dbReference type="Rhea" id="RHEA:58196"/>
        <dbReference type="Rhea" id="RHEA-COMP:9845"/>
        <dbReference type="Rhea" id="RHEA-COMP:11338"/>
        <dbReference type="ChEBI" id="CHEBI:15377"/>
        <dbReference type="ChEBI" id="CHEBI:29969"/>
        <dbReference type="ChEBI" id="CHEBI:30089"/>
        <dbReference type="ChEBI" id="CHEBI:61930"/>
        <dbReference type="EC" id="3.5.1.98"/>
    </reaction>
</comment>
<keyword evidence="6 11" id="KW-0156">Chromatin regulator</keyword>
<evidence type="ECO:0000256" key="12">
    <source>
        <dbReference type="SAM" id="MobiDB-lite"/>
    </source>
</evidence>
<evidence type="ECO:0000256" key="4">
    <source>
        <dbReference type="ARBA" id="ARBA00022491"/>
    </source>
</evidence>
<dbReference type="Gene3D" id="3.40.800.20">
    <property type="entry name" value="Histone deacetylase domain"/>
    <property type="match status" value="1"/>
</dbReference>
<evidence type="ECO:0000313" key="16">
    <source>
        <dbReference type="Proteomes" id="UP001285354"/>
    </source>
</evidence>
<organism evidence="15 16">
    <name type="scientific">Diplocarpon rosae</name>
    <dbReference type="NCBI Taxonomy" id="946125"/>
    <lineage>
        <taxon>Eukaryota</taxon>
        <taxon>Fungi</taxon>
        <taxon>Dikarya</taxon>
        <taxon>Ascomycota</taxon>
        <taxon>Pezizomycotina</taxon>
        <taxon>Leotiomycetes</taxon>
        <taxon>Helotiales</taxon>
        <taxon>Drepanopezizaceae</taxon>
        <taxon>Diplocarpon</taxon>
    </lineage>
</organism>
<evidence type="ECO:0000256" key="2">
    <source>
        <dbReference type="ARBA" id="ARBA00007738"/>
    </source>
</evidence>
<dbReference type="AlphaFoldDB" id="A0AAD9ST62"/>
<dbReference type="GO" id="GO:0040029">
    <property type="term" value="P:epigenetic regulation of gene expression"/>
    <property type="evidence" value="ECO:0007669"/>
    <property type="project" value="TreeGrafter"/>
</dbReference>
<comment type="caution">
    <text evidence="15">The sequence shown here is derived from an EMBL/GenBank/DDBJ whole genome shotgun (WGS) entry which is preliminary data.</text>
</comment>
<dbReference type="EMBL" id="JAUBYV010000010">
    <property type="protein sequence ID" value="KAK2624188.1"/>
    <property type="molecule type" value="Genomic_DNA"/>
</dbReference>
<feature type="domain" description="Histone deacetylase" evidence="13">
    <location>
        <begin position="88"/>
        <end position="413"/>
    </location>
</feature>
<comment type="subcellular location">
    <subcellularLocation>
        <location evidence="1 11">Nucleus</location>
    </subcellularLocation>
</comment>
<evidence type="ECO:0000256" key="1">
    <source>
        <dbReference type="ARBA" id="ARBA00004123"/>
    </source>
</evidence>
<dbReference type="InterPro" id="IPR023801">
    <property type="entry name" value="His_deacetylse_dom"/>
</dbReference>
<evidence type="ECO:0000256" key="7">
    <source>
        <dbReference type="ARBA" id="ARBA00023015"/>
    </source>
</evidence>
<dbReference type="PANTHER" id="PTHR10625:SF5">
    <property type="entry name" value="HISTONE DEACETYLASE"/>
    <property type="match status" value="1"/>
</dbReference>
<dbReference type="InterPro" id="IPR037138">
    <property type="entry name" value="His_deacetylse_dom_sf"/>
</dbReference>
<keyword evidence="16" id="KW-1185">Reference proteome</keyword>
<dbReference type="InterPro" id="IPR019154">
    <property type="entry name" value="Arb2-like_domain"/>
</dbReference>
<dbReference type="SUPFAM" id="SSF52768">
    <property type="entry name" value="Arginase/deacetylase"/>
    <property type="match status" value="1"/>
</dbReference>
<evidence type="ECO:0000256" key="5">
    <source>
        <dbReference type="ARBA" id="ARBA00022801"/>
    </source>
</evidence>
<gene>
    <name evidence="15" type="ORF">QTJ16_006138</name>
</gene>
<feature type="region of interest" description="Disordered" evidence="12">
    <location>
        <begin position="1"/>
        <end position="24"/>
    </location>
</feature>
<dbReference type="PRINTS" id="PR01270">
    <property type="entry name" value="HDASUPER"/>
</dbReference>
<dbReference type="GO" id="GO:0031078">
    <property type="term" value="F:histone H3K14 deacetylase activity, hydrolytic mechanism"/>
    <property type="evidence" value="ECO:0007669"/>
    <property type="project" value="UniProtKB-UniRule"/>
</dbReference>
<protein>
    <recommendedName>
        <fullName evidence="3 11">Histone deacetylase</fullName>
        <ecNumber evidence="3 11">3.5.1.98</ecNumber>
    </recommendedName>
</protein>
<dbReference type="PIRSF" id="PIRSF037919">
    <property type="entry name" value="HDAC_II_yeast"/>
    <property type="match status" value="1"/>
</dbReference>
<dbReference type="PANTHER" id="PTHR10625">
    <property type="entry name" value="HISTONE DEACETYLASE HDAC1-RELATED"/>
    <property type="match status" value="1"/>
</dbReference>
<name>A0AAD9ST62_9HELO</name>
<proteinExistence type="inferred from homology"/>
<dbReference type="EC" id="3.5.1.98" evidence="3 11"/>
<keyword evidence="9 11" id="KW-0539">Nucleus</keyword>
<evidence type="ECO:0000256" key="8">
    <source>
        <dbReference type="ARBA" id="ARBA00023163"/>
    </source>
</evidence>
<reference evidence="15" key="1">
    <citation type="submission" date="2023-06" db="EMBL/GenBank/DDBJ databases">
        <title>Draft genome of Marssonina rosae.</title>
        <authorList>
            <person name="Cheng Q."/>
        </authorList>
    </citation>
    <scope>NUCLEOTIDE SEQUENCE</scope>
    <source>
        <strain evidence="15">R4</strain>
    </source>
</reference>
<dbReference type="InterPro" id="IPR000286">
    <property type="entry name" value="HDACs"/>
</dbReference>
<feature type="domain" description="Arb2-like" evidence="14">
    <location>
        <begin position="466"/>
        <end position="734"/>
    </location>
</feature>
<evidence type="ECO:0000256" key="6">
    <source>
        <dbReference type="ARBA" id="ARBA00022853"/>
    </source>
</evidence>
<keyword evidence="5 11" id="KW-0378">Hydrolase</keyword>
<dbReference type="FunFam" id="3.40.800.20:FF:000005">
    <property type="entry name" value="histone deacetylase 6"/>
    <property type="match status" value="1"/>
</dbReference>
<dbReference type="InterPro" id="IPR023696">
    <property type="entry name" value="Ureohydrolase_dom_sf"/>
</dbReference>
<evidence type="ECO:0000259" key="14">
    <source>
        <dbReference type="Pfam" id="PF09757"/>
    </source>
</evidence>
<evidence type="ECO:0000313" key="15">
    <source>
        <dbReference type="EMBL" id="KAK2624188.1"/>
    </source>
</evidence>
<dbReference type="GO" id="GO:0000118">
    <property type="term" value="C:histone deacetylase complex"/>
    <property type="evidence" value="ECO:0007669"/>
    <property type="project" value="TreeGrafter"/>
</dbReference>
<comment type="function">
    <text evidence="11">Responsible for the deacetylation of lysine residues on the N-terminal part of the core histones (H2A, H2B, H3 and H4). Histone deacetylation gives a tag for epigenetic repression and plays an important role in transcriptional regulation, cell cycle progression and developmental events.</text>
</comment>
<dbReference type="Pfam" id="PF00850">
    <property type="entry name" value="Hist_deacetyl"/>
    <property type="match status" value="1"/>
</dbReference>
<evidence type="ECO:0000256" key="11">
    <source>
        <dbReference type="PIRNR" id="PIRNR037919"/>
    </source>
</evidence>
<keyword evidence="8 11" id="KW-0804">Transcription</keyword>
<accession>A0AAD9ST62</accession>
<evidence type="ECO:0000259" key="13">
    <source>
        <dbReference type="Pfam" id="PF00850"/>
    </source>
</evidence>
<comment type="similarity">
    <text evidence="2 11">Belongs to the histone deacetylase family. HD type 2 subfamily.</text>
</comment>
<keyword evidence="7 11" id="KW-0805">Transcription regulation</keyword>
<evidence type="ECO:0000256" key="10">
    <source>
        <dbReference type="ARBA" id="ARBA00048287"/>
    </source>
</evidence>
<evidence type="ECO:0000256" key="3">
    <source>
        <dbReference type="ARBA" id="ARBA00012111"/>
    </source>
</evidence>
<keyword evidence="4 11" id="KW-0678">Repressor</keyword>
<evidence type="ECO:0000256" key="9">
    <source>
        <dbReference type="ARBA" id="ARBA00023242"/>
    </source>
</evidence>
<dbReference type="Pfam" id="PF09757">
    <property type="entry name" value="Arb2-like"/>
    <property type="match status" value="1"/>
</dbReference>
<sequence length="778" mass="86287">MDTSMDTSEQSHDGNGATENGFVDPRVLCRAEDLKLLDLPQAESRNKSQSSPPDTKVVIRRANLPTGCCYDDRMKLHANADFSANPHHPEDPRRIEAIMTEFKDNGLVCTGTTLEQEATVRISPNQYMWRIPARQATREEICTAHAAGHYEWVRSLGDKTSMELRHMTEEFDNGRKSLYVGNLTYEAALVSAGAAIETCKNVVEGKVKNAIAVIRPPGHHAEHNESMGFCIFNNVPIAAKVCMRDYPEKCRKVLILDWDVHHGNGIQNMFYDNPNVLYVSLHVYKNGEFYPGPPEDDEMPDGGLGMCGVGAGLGMNVNIGWAEQGVGDGEYMAAFQKIVMPIAQEFDPDLVIISAGFDAAAGDELGGCWVSPPCYAHMTHMLMSLADGRVAVCLEGGYNLRAISVSALAVAKTLMGEPPQRMTIPPLNKVAAHTLDNVKRIQAAYWECMRPGVVPLSALKDIGTSRLSEIIRTAQKSDLAEQHDMIPLYVQRTKLSRSFENQVLVTPELNKAKKILLIIHDPPEIHAQPDPHDNTVDAHNTFVTDALLPYIKWAIEHGFGVIDINIPQHIFFEADSDPYAARPTEGIIAQQTRELLCYLWDNYIELNPNASLTLLGVGDAYFGIKQLLISRDAKDRIAGILCFVVSSLRPVKSETDQNLSRWYRDHSLIYVSPDHACWSDEESSRKVRKQRFGNVVMAEINISRGEVDGSGLGKMLRTHQDDSIRFIKRSVRQWDEEHVEQDETDEETLAPGADTFMDDAVAAAGLELPPSVSTPVGT</sequence>
<dbReference type="InterPro" id="IPR017321">
    <property type="entry name" value="Hist_deAcase_II_yeast"/>
</dbReference>